<evidence type="ECO:0000256" key="1">
    <source>
        <dbReference type="ARBA" id="ARBA00004123"/>
    </source>
</evidence>
<dbReference type="AlphaFoldDB" id="A0A6A1QJV6"/>
<dbReference type="InterPro" id="IPR042771">
    <property type="entry name" value="GTF3C6-like"/>
</dbReference>
<keyword evidence="3" id="KW-0804">Transcription</keyword>
<evidence type="ECO:0000256" key="5">
    <source>
        <dbReference type="ARBA" id="ARBA00057927"/>
    </source>
</evidence>
<dbReference type="OrthoDB" id="1877767at2759"/>
<dbReference type="Proteomes" id="UP000437017">
    <property type="component" value="Unassembled WGS sequence"/>
</dbReference>
<dbReference type="InterPro" id="IPR019481">
    <property type="entry name" value="TFIIIC_triple_barrel"/>
</dbReference>
<dbReference type="EMBL" id="SGJD01000215">
    <property type="protein sequence ID" value="KAB0406231.1"/>
    <property type="molecule type" value="Genomic_DNA"/>
</dbReference>
<keyword evidence="4" id="KW-0539">Nucleus</keyword>
<comment type="function">
    <text evidence="5">Involved in RNA polymerase III-mediated transcription. Integral, tightly associated component of the DNA-binding TFIIIC2 subcomplex that directly binds tRNA and virus-associated RNA promoters.</text>
</comment>
<organism evidence="12 13">
    <name type="scientific">Balaenoptera physalus</name>
    <name type="common">Fin whale</name>
    <name type="synonym">Balaena physalus</name>
    <dbReference type="NCBI Taxonomy" id="9770"/>
    <lineage>
        <taxon>Eukaryota</taxon>
        <taxon>Metazoa</taxon>
        <taxon>Chordata</taxon>
        <taxon>Craniata</taxon>
        <taxon>Vertebrata</taxon>
        <taxon>Euteleostomi</taxon>
        <taxon>Mammalia</taxon>
        <taxon>Eutheria</taxon>
        <taxon>Laurasiatheria</taxon>
        <taxon>Artiodactyla</taxon>
        <taxon>Whippomorpha</taxon>
        <taxon>Cetacea</taxon>
        <taxon>Mysticeti</taxon>
        <taxon>Balaenopteridae</taxon>
        <taxon>Balaenoptera</taxon>
    </lineage>
</organism>
<dbReference type="GO" id="GO:0000127">
    <property type="term" value="C:transcription factor TFIIIC complex"/>
    <property type="evidence" value="ECO:0007669"/>
    <property type="project" value="TreeGrafter"/>
</dbReference>
<evidence type="ECO:0000256" key="3">
    <source>
        <dbReference type="ARBA" id="ARBA00023163"/>
    </source>
</evidence>
<dbReference type="Pfam" id="PF10419">
    <property type="entry name" value="TFIIIC_sub6"/>
    <property type="match status" value="1"/>
</dbReference>
<evidence type="ECO:0000256" key="9">
    <source>
        <dbReference type="ARBA" id="ARBA00078626"/>
    </source>
</evidence>
<gene>
    <name evidence="12" type="ORF">E2I00_017223</name>
</gene>
<proteinExistence type="inferred from homology"/>
<comment type="subunit">
    <text evidence="7">Part of the TFIIIC subcomplex TFIIIC2, consisting of six subunits, GTF3C1, GTF3C2, GTF3C3, GTF3C4, GTF3C5 and GTF3C6. Interacts with GTF3C4 and GTF3C5.</text>
</comment>
<comment type="subcellular location">
    <subcellularLocation>
        <location evidence="1">Nucleus</location>
    </subcellularLocation>
</comment>
<keyword evidence="13" id="KW-1185">Reference proteome</keyword>
<evidence type="ECO:0000256" key="10">
    <source>
        <dbReference type="ARBA" id="ARBA00079095"/>
    </source>
</evidence>
<feature type="domain" description="Transcription factor TFIIIC triple barrel" evidence="11">
    <location>
        <begin position="16"/>
        <end position="107"/>
    </location>
</feature>
<comment type="caution">
    <text evidence="12">The sequence shown here is derived from an EMBL/GenBank/DDBJ whole genome shotgun (WGS) entry which is preliminary data.</text>
</comment>
<dbReference type="GO" id="GO:0005634">
    <property type="term" value="C:nucleus"/>
    <property type="evidence" value="ECO:0007669"/>
    <property type="project" value="UniProtKB-SubCell"/>
</dbReference>
<evidence type="ECO:0000256" key="7">
    <source>
        <dbReference type="ARBA" id="ARBA00065088"/>
    </source>
</evidence>
<dbReference type="GO" id="GO:0006383">
    <property type="term" value="P:transcription by RNA polymerase III"/>
    <property type="evidence" value="ECO:0007669"/>
    <property type="project" value="InterPro"/>
</dbReference>
<dbReference type="PANTHER" id="PTHR21860:SF2">
    <property type="entry name" value="GENERAL TRANSCRIPTION FACTOR 3C POLYPEPTIDE 6"/>
    <property type="match status" value="1"/>
</dbReference>
<accession>A0A6A1QJV6</accession>
<evidence type="ECO:0000256" key="4">
    <source>
        <dbReference type="ARBA" id="ARBA00023242"/>
    </source>
</evidence>
<feature type="non-terminal residue" evidence="12">
    <location>
        <position position="1"/>
    </location>
</feature>
<sequence length="118" mass="13401">QDLVFTKRLNASLFHQEQLVLVELSGIIDSDFLSKCENKCKILGIDTEKPILQVDSYVFAGEYEDTLGTCVIFEENVEHVDAEGNNKTVLKYKCHTMKKLSMTRTLLTEKKEGEENIG</sequence>
<evidence type="ECO:0000313" key="13">
    <source>
        <dbReference type="Proteomes" id="UP000437017"/>
    </source>
</evidence>
<reference evidence="12 13" key="1">
    <citation type="journal article" date="2019" name="PLoS ONE">
        <title>Genomic analyses reveal an absence of contemporary introgressive admixture between fin whales and blue whales, despite known hybrids.</title>
        <authorList>
            <person name="Westbury M.V."/>
            <person name="Petersen B."/>
            <person name="Lorenzen E.D."/>
        </authorList>
    </citation>
    <scope>NUCLEOTIDE SEQUENCE [LARGE SCALE GENOMIC DNA]</scope>
    <source>
        <strain evidence="12">FinWhale-01</strain>
    </source>
</reference>
<dbReference type="GO" id="GO:0003677">
    <property type="term" value="F:DNA binding"/>
    <property type="evidence" value="ECO:0007669"/>
    <property type="project" value="UniProtKB-KW"/>
</dbReference>
<evidence type="ECO:0000259" key="11">
    <source>
        <dbReference type="Pfam" id="PF10419"/>
    </source>
</evidence>
<evidence type="ECO:0000256" key="6">
    <source>
        <dbReference type="ARBA" id="ARBA00061245"/>
    </source>
</evidence>
<evidence type="ECO:0000313" key="12">
    <source>
        <dbReference type="EMBL" id="KAB0406231.1"/>
    </source>
</evidence>
<dbReference type="Gene3D" id="2.60.40.4370">
    <property type="match status" value="1"/>
</dbReference>
<comment type="similarity">
    <text evidence="6">Belongs to the TFIIIC subunit 6 family.</text>
</comment>
<evidence type="ECO:0000256" key="8">
    <source>
        <dbReference type="ARBA" id="ARBA00069552"/>
    </source>
</evidence>
<evidence type="ECO:0000256" key="2">
    <source>
        <dbReference type="ARBA" id="ARBA00023125"/>
    </source>
</evidence>
<dbReference type="FunFam" id="2.60.40.4370:FF:000001">
    <property type="entry name" value="general transcription factor 3C polypeptide 6"/>
    <property type="match status" value="1"/>
</dbReference>
<keyword evidence="2" id="KW-0238">DNA-binding</keyword>
<protein>
    <recommendedName>
        <fullName evidence="8">General transcription factor 3C polypeptide 6</fullName>
    </recommendedName>
    <alternativeName>
        <fullName evidence="10">Transcription factor IIIC 35 kDa subunit</fullName>
    </alternativeName>
    <alternativeName>
        <fullName evidence="9">Transcription factor IIIC subunit 6</fullName>
    </alternativeName>
</protein>
<name>A0A6A1QJV6_BALPH</name>
<dbReference type="PANTHER" id="PTHR21860">
    <property type="entry name" value="TRANSCRIPTION INITIATION FACTOR IIIC TFIIIC , POLYPEPTIDE 6-RELATED"/>
    <property type="match status" value="1"/>
</dbReference>